<dbReference type="Pfam" id="PF00211">
    <property type="entry name" value="Guanylate_cyc"/>
    <property type="match status" value="1"/>
</dbReference>
<evidence type="ECO:0000313" key="3">
    <source>
        <dbReference type="EMBL" id="ANO51023.1"/>
    </source>
</evidence>
<dbReference type="PROSITE" id="PS50125">
    <property type="entry name" value="GUANYLATE_CYCLASE_2"/>
    <property type="match status" value="1"/>
</dbReference>
<reference evidence="3 4" key="1">
    <citation type="submission" date="2016-06" db="EMBL/GenBank/DDBJ databases">
        <title>Complete genome sequence of a deep-branching marine Gamma Proteobacterium Woeseia oceani type strain XK5.</title>
        <authorList>
            <person name="Mu D."/>
            <person name="Du Z."/>
        </authorList>
    </citation>
    <scope>NUCLEOTIDE SEQUENCE [LARGE SCALE GENOMIC DNA]</scope>
    <source>
        <strain evidence="3 4">XK5</strain>
    </source>
</reference>
<dbReference type="InterPro" id="IPR000253">
    <property type="entry name" value="FHA_dom"/>
</dbReference>
<dbReference type="SUPFAM" id="SSF49879">
    <property type="entry name" value="SMAD/FHA domain"/>
    <property type="match status" value="1"/>
</dbReference>
<dbReference type="InterPro" id="IPR029787">
    <property type="entry name" value="Nucleotide_cyclase"/>
</dbReference>
<dbReference type="Proteomes" id="UP000092695">
    <property type="component" value="Chromosome"/>
</dbReference>
<dbReference type="CDD" id="cd07302">
    <property type="entry name" value="CHD"/>
    <property type="match status" value="1"/>
</dbReference>
<feature type="domain" description="FHA" evidence="1">
    <location>
        <begin position="213"/>
        <end position="261"/>
    </location>
</feature>
<dbReference type="GO" id="GO:0004016">
    <property type="term" value="F:adenylate cyclase activity"/>
    <property type="evidence" value="ECO:0007669"/>
    <property type="project" value="UniProtKB-ARBA"/>
</dbReference>
<dbReference type="Gene3D" id="2.60.200.20">
    <property type="match status" value="1"/>
</dbReference>
<dbReference type="PANTHER" id="PTHR43081:SF19">
    <property type="entry name" value="PH-SENSITIVE ADENYLATE CYCLASE RV1264"/>
    <property type="match status" value="1"/>
</dbReference>
<evidence type="ECO:0000313" key="4">
    <source>
        <dbReference type="Proteomes" id="UP000092695"/>
    </source>
</evidence>
<dbReference type="SMART" id="SM00240">
    <property type="entry name" value="FHA"/>
    <property type="match status" value="1"/>
</dbReference>
<protein>
    <recommendedName>
        <fullName evidence="5">Adenylate/guanylate cyclase domain-containing protein</fullName>
    </recommendedName>
</protein>
<dbReference type="AlphaFoldDB" id="A0A193LEX7"/>
<dbReference type="Gene3D" id="3.30.70.1230">
    <property type="entry name" value="Nucleotide cyclase"/>
    <property type="match status" value="1"/>
</dbReference>
<dbReference type="STRING" id="1548547.BA177_07210"/>
<dbReference type="GO" id="GO:0035556">
    <property type="term" value="P:intracellular signal transduction"/>
    <property type="evidence" value="ECO:0007669"/>
    <property type="project" value="InterPro"/>
</dbReference>
<dbReference type="KEGG" id="woc:BA177_07210"/>
<dbReference type="InterPro" id="IPR008984">
    <property type="entry name" value="SMAD_FHA_dom_sf"/>
</dbReference>
<proteinExistence type="predicted"/>
<name>A0A193LEX7_9GAMM</name>
<sequence>MGKDMQVAILFADVVGSTQLYDEFGDTKASETVAHCLDVMKDATHQFDGTVIKTIGDEVMSTFPTIDAAMAAATQMQTRISGNEMGGDGSIPVSIRIGCHFGPVVREHNDIFGAAVHTANRMTSQAKARQIVISGVSVERMTEEWRAQTRQIDVATVRGRIDEVALYELVWQPEEATSMLPTIEWNDKSRKANKITLTFRDATVVVNERNKSINMGRADDNDLVVKGNLISRIHAKVEMRRGKFMLVDQSTNGTFVQNVHGEETFVRRDSTEISGEGIIGLGRVAKPGTPLAIHFVCEE</sequence>
<gene>
    <name evidence="3" type="ORF">BA177_07210</name>
</gene>
<organism evidence="3 4">
    <name type="scientific">Woeseia oceani</name>
    <dbReference type="NCBI Taxonomy" id="1548547"/>
    <lineage>
        <taxon>Bacteria</taxon>
        <taxon>Pseudomonadati</taxon>
        <taxon>Pseudomonadota</taxon>
        <taxon>Gammaproteobacteria</taxon>
        <taxon>Woeseiales</taxon>
        <taxon>Woeseiaceae</taxon>
        <taxon>Woeseia</taxon>
    </lineage>
</organism>
<dbReference type="PROSITE" id="PS50006">
    <property type="entry name" value="FHA_DOMAIN"/>
    <property type="match status" value="1"/>
</dbReference>
<accession>A0A193LEX7</accession>
<dbReference type="GO" id="GO:0006171">
    <property type="term" value="P:cAMP biosynthetic process"/>
    <property type="evidence" value="ECO:0007669"/>
    <property type="project" value="TreeGrafter"/>
</dbReference>
<dbReference type="PANTHER" id="PTHR43081">
    <property type="entry name" value="ADENYLATE CYCLASE, TERMINAL-DIFFERENTIATION SPECIFIC-RELATED"/>
    <property type="match status" value="1"/>
</dbReference>
<evidence type="ECO:0000259" key="2">
    <source>
        <dbReference type="PROSITE" id="PS50125"/>
    </source>
</evidence>
<dbReference type="CDD" id="cd00060">
    <property type="entry name" value="FHA"/>
    <property type="match status" value="1"/>
</dbReference>
<dbReference type="InterPro" id="IPR001054">
    <property type="entry name" value="A/G_cyclase"/>
</dbReference>
<dbReference type="Pfam" id="PF00498">
    <property type="entry name" value="FHA"/>
    <property type="match status" value="1"/>
</dbReference>
<keyword evidence="4" id="KW-1185">Reference proteome</keyword>
<dbReference type="SUPFAM" id="SSF55073">
    <property type="entry name" value="Nucleotide cyclase"/>
    <property type="match status" value="1"/>
</dbReference>
<evidence type="ECO:0008006" key="5">
    <source>
        <dbReference type="Google" id="ProtNLM"/>
    </source>
</evidence>
<evidence type="ECO:0000259" key="1">
    <source>
        <dbReference type="PROSITE" id="PS50006"/>
    </source>
</evidence>
<dbReference type="EMBL" id="CP016268">
    <property type="protein sequence ID" value="ANO51023.1"/>
    <property type="molecule type" value="Genomic_DNA"/>
</dbReference>
<dbReference type="OrthoDB" id="9806704at2"/>
<feature type="domain" description="Guanylate cyclase" evidence="2">
    <location>
        <begin position="8"/>
        <end position="123"/>
    </location>
</feature>
<dbReference type="InterPro" id="IPR050697">
    <property type="entry name" value="Adenylyl/Guanylyl_Cyclase_3/4"/>
</dbReference>